<name>A0A448WG89_9PLAT</name>
<sequence length="124" mass="14402">MGFHRFQLPFERPFLCCIFPQSSSRLDTMGRHNPNWSDWLFRLVFSLHPYDVHFPVFVAISSHRLFSAWPVPDLFALRPRIHPCYVGTHHESVSDVHASICCPQKSSNLVFSTLLRCRKDLGTC</sequence>
<accession>A0A448WG89</accession>
<dbReference type="AlphaFoldDB" id="A0A448WG89"/>
<gene>
    <name evidence="1" type="ORF">PXEA_LOCUS4464</name>
</gene>
<proteinExistence type="predicted"/>
<dbReference type="EMBL" id="CAAALY010010625">
    <property type="protein sequence ID" value="VEL11024.1"/>
    <property type="molecule type" value="Genomic_DNA"/>
</dbReference>
<reference evidence="1" key="1">
    <citation type="submission" date="2018-11" db="EMBL/GenBank/DDBJ databases">
        <authorList>
            <consortium name="Pathogen Informatics"/>
        </authorList>
    </citation>
    <scope>NUCLEOTIDE SEQUENCE</scope>
</reference>
<dbReference type="Proteomes" id="UP000784294">
    <property type="component" value="Unassembled WGS sequence"/>
</dbReference>
<protein>
    <submittedName>
        <fullName evidence="1">Uncharacterized protein</fullName>
    </submittedName>
</protein>
<keyword evidence="2" id="KW-1185">Reference proteome</keyword>
<organism evidence="1 2">
    <name type="scientific">Protopolystoma xenopodis</name>
    <dbReference type="NCBI Taxonomy" id="117903"/>
    <lineage>
        <taxon>Eukaryota</taxon>
        <taxon>Metazoa</taxon>
        <taxon>Spiralia</taxon>
        <taxon>Lophotrochozoa</taxon>
        <taxon>Platyhelminthes</taxon>
        <taxon>Monogenea</taxon>
        <taxon>Polyopisthocotylea</taxon>
        <taxon>Polystomatidea</taxon>
        <taxon>Polystomatidae</taxon>
        <taxon>Protopolystoma</taxon>
    </lineage>
</organism>
<evidence type="ECO:0000313" key="2">
    <source>
        <dbReference type="Proteomes" id="UP000784294"/>
    </source>
</evidence>
<evidence type="ECO:0000313" key="1">
    <source>
        <dbReference type="EMBL" id="VEL11024.1"/>
    </source>
</evidence>
<comment type="caution">
    <text evidence="1">The sequence shown here is derived from an EMBL/GenBank/DDBJ whole genome shotgun (WGS) entry which is preliminary data.</text>
</comment>